<evidence type="ECO:0000313" key="2">
    <source>
        <dbReference type="EMBL" id="HDK37467.1"/>
    </source>
</evidence>
<dbReference type="InterPro" id="IPR036814">
    <property type="entry name" value="YqcC-like_sf"/>
</dbReference>
<dbReference type="InterPro" id="IPR023376">
    <property type="entry name" value="YqcC-like_dom"/>
</dbReference>
<reference evidence="2" key="1">
    <citation type="journal article" date="2020" name="mSystems">
        <title>Genome- and Community-Level Interaction Insights into Carbon Utilization and Element Cycling Functions of Hydrothermarchaeota in Hydrothermal Sediment.</title>
        <authorList>
            <person name="Zhou Z."/>
            <person name="Liu Y."/>
            <person name="Xu W."/>
            <person name="Pan J."/>
            <person name="Luo Z.H."/>
            <person name="Li M."/>
        </authorList>
    </citation>
    <scope>NUCLEOTIDE SEQUENCE [LARGE SCALE GENOMIC DNA]</scope>
    <source>
        <strain evidence="2">HyVt-26</strain>
    </source>
</reference>
<dbReference type="EMBL" id="DRCV01000020">
    <property type="protein sequence ID" value="HDK37467.1"/>
    <property type="molecule type" value="Genomic_DNA"/>
</dbReference>
<feature type="domain" description="YqcC-like" evidence="1">
    <location>
        <begin position="8"/>
        <end position="104"/>
    </location>
</feature>
<gene>
    <name evidence="2" type="ORF">ENG92_00405</name>
</gene>
<organism evidence="2">
    <name type="scientific">Thiolapillus brandeum</name>
    <dbReference type="NCBI Taxonomy" id="1076588"/>
    <lineage>
        <taxon>Bacteria</taxon>
        <taxon>Pseudomonadati</taxon>
        <taxon>Pseudomonadota</taxon>
        <taxon>Gammaproteobacteria</taxon>
        <taxon>Chromatiales</taxon>
        <taxon>Sedimenticolaceae</taxon>
        <taxon>Thiolapillus</taxon>
    </lineage>
</organism>
<dbReference type="PIRSF" id="PIRSF006257">
    <property type="entry name" value="UCP006257"/>
    <property type="match status" value="1"/>
</dbReference>
<dbReference type="InterPro" id="IPR007384">
    <property type="entry name" value="UCP006257"/>
</dbReference>
<dbReference type="Proteomes" id="UP000885822">
    <property type="component" value="Unassembled WGS sequence"/>
</dbReference>
<dbReference type="Pfam" id="PF04287">
    <property type="entry name" value="DUF446"/>
    <property type="match status" value="1"/>
</dbReference>
<dbReference type="GO" id="GO:0044010">
    <property type="term" value="P:single-species biofilm formation"/>
    <property type="evidence" value="ECO:0007669"/>
    <property type="project" value="TreeGrafter"/>
</dbReference>
<proteinExistence type="predicted"/>
<dbReference type="PANTHER" id="PTHR39586:SF1">
    <property type="entry name" value="CYTOPLASMIC PROTEIN"/>
    <property type="match status" value="1"/>
</dbReference>
<dbReference type="AlphaFoldDB" id="A0A831JQA0"/>
<dbReference type="Gene3D" id="1.20.1440.40">
    <property type="entry name" value="YqcC-like"/>
    <property type="match status" value="1"/>
</dbReference>
<name>A0A831JQA0_9GAMM</name>
<evidence type="ECO:0000259" key="1">
    <source>
        <dbReference type="Pfam" id="PF04287"/>
    </source>
</evidence>
<protein>
    <submittedName>
        <fullName evidence="2">YqcC family protein</fullName>
    </submittedName>
</protein>
<accession>A0A831JQA0</accession>
<dbReference type="PANTHER" id="PTHR39586">
    <property type="entry name" value="CYTOPLASMIC PROTEIN-RELATED"/>
    <property type="match status" value="1"/>
</dbReference>
<dbReference type="SUPFAM" id="SSF158452">
    <property type="entry name" value="YqcC-like"/>
    <property type="match status" value="1"/>
</dbReference>
<comment type="caution">
    <text evidence="2">The sequence shown here is derived from an EMBL/GenBank/DDBJ whole genome shotgun (WGS) entry which is preliminary data.</text>
</comment>
<sequence>MNNDYQELSQYLQRLEYELRLLGWWSKTTPDTDTLQSTAPFCHDRMTFDQWLQWIFIPRLEDIINNNGPLPETCAIAPMAEISWREESPEAISPVVRLLFKLDAYICEYP</sequence>